<name>A0ABY6BK54_9GAMM</name>
<keyword evidence="1" id="KW-0732">Signal</keyword>
<evidence type="ECO:0000256" key="1">
    <source>
        <dbReference type="SAM" id="SignalP"/>
    </source>
</evidence>
<feature type="signal peptide" evidence="1">
    <location>
        <begin position="1"/>
        <end position="28"/>
    </location>
</feature>
<accession>A0ABY6BK54</accession>
<evidence type="ECO:0000313" key="2">
    <source>
        <dbReference type="EMBL" id="UXI68172.1"/>
    </source>
</evidence>
<dbReference type="SUPFAM" id="SSF51126">
    <property type="entry name" value="Pectin lyase-like"/>
    <property type="match status" value="1"/>
</dbReference>
<gene>
    <name evidence="2" type="ORF">N4264_00525</name>
</gene>
<sequence length="350" mass="36349">MLFIPGTFSARRITALLVGLVGTTAAHAAAYVGPDGGSWNVASNWSPQIVPDSATADVSLSCSGGQGFHIDLGGTVTVNRIVDSCAGAGEAWNLENGTVRFAGTAPYFESAGHHPTTAPALPAVILDASTHFHIVEASNSHVVVGGGISGSGSLTKTGPGALGMVGTQSLTGAITVRDGMVWLPAGSTIPNATTTLESTGLPAVPYLMGGGHFGNAVLARYAVLRPGDSPFELQWVPGTMTFSSLAVNSEAYVHFDLTEQGERDLVAVQGELQRGQDGILHFVFKTGFHVIGSSFTLMTFSQQTGFDLSHFRFTVTGHTGGFGGHFVLTPTSLQFVIDNLPVTLQSFQVD</sequence>
<reference evidence="2" key="1">
    <citation type="submission" date="2022-09" db="EMBL/GenBank/DDBJ databases">
        <title>Tahibacter sp. nov., isolated from a fresh water.</title>
        <authorList>
            <person name="Baek J.H."/>
            <person name="Lee J.K."/>
            <person name="Kim J.M."/>
            <person name="Jeon C.O."/>
        </authorList>
    </citation>
    <scope>NUCLEOTIDE SEQUENCE</scope>
    <source>
        <strain evidence="2">W38</strain>
    </source>
</reference>
<organism evidence="2 3">
    <name type="scientific">Tahibacter amnicola</name>
    <dbReference type="NCBI Taxonomy" id="2976241"/>
    <lineage>
        <taxon>Bacteria</taxon>
        <taxon>Pseudomonadati</taxon>
        <taxon>Pseudomonadota</taxon>
        <taxon>Gammaproteobacteria</taxon>
        <taxon>Lysobacterales</taxon>
        <taxon>Rhodanobacteraceae</taxon>
        <taxon>Tahibacter</taxon>
    </lineage>
</organism>
<dbReference type="RefSeq" id="WP_261695134.1">
    <property type="nucleotide sequence ID" value="NZ_CP104694.1"/>
</dbReference>
<dbReference type="InterPro" id="IPR011050">
    <property type="entry name" value="Pectin_lyase_fold/virulence"/>
</dbReference>
<keyword evidence="3" id="KW-1185">Reference proteome</keyword>
<evidence type="ECO:0000313" key="3">
    <source>
        <dbReference type="Proteomes" id="UP001064632"/>
    </source>
</evidence>
<feature type="chain" id="PRO_5046880011" evidence="1">
    <location>
        <begin position="29"/>
        <end position="350"/>
    </location>
</feature>
<protein>
    <submittedName>
        <fullName evidence="2">Uncharacterized protein</fullName>
    </submittedName>
</protein>
<proteinExistence type="predicted"/>
<dbReference type="EMBL" id="CP104694">
    <property type="protein sequence ID" value="UXI68172.1"/>
    <property type="molecule type" value="Genomic_DNA"/>
</dbReference>
<dbReference type="Proteomes" id="UP001064632">
    <property type="component" value="Chromosome"/>
</dbReference>